<feature type="region of interest" description="Disordered" evidence="4">
    <location>
        <begin position="1"/>
        <end position="26"/>
    </location>
</feature>
<dbReference type="Gene3D" id="2.60.40.1180">
    <property type="entry name" value="Golgi alpha-mannosidase II"/>
    <property type="match status" value="2"/>
</dbReference>
<dbReference type="CDD" id="cd11339">
    <property type="entry name" value="AmyAc_bac_CMD_like_2"/>
    <property type="match status" value="1"/>
</dbReference>
<dbReference type="Pfam" id="PF00128">
    <property type="entry name" value="Alpha-amylase"/>
    <property type="match status" value="1"/>
</dbReference>
<dbReference type="Gene3D" id="3.20.20.80">
    <property type="entry name" value="Glycosidases"/>
    <property type="match status" value="2"/>
</dbReference>
<dbReference type="Gene3D" id="2.60.40.1130">
    <property type="entry name" value="Rab geranylgeranyltransferase alpha-subunit, insert domain"/>
    <property type="match status" value="1"/>
</dbReference>
<evidence type="ECO:0000256" key="3">
    <source>
        <dbReference type="ARBA" id="ARBA00022723"/>
    </source>
</evidence>
<dbReference type="Pfam" id="PF17967">
    <property type="entry name" value="Pullulanase_N2"/>
    <property type="match status" value="1"/>
</dbReference>
<protein>
    <recommendedName>
        <fullName evidence="9">Alpha-1,6-glucosidase, pullulanase-type</fullName>
    </recommendedName>
</protein>
<dbReference type="CDD" id="cd02860">
    <property type="entry name" value="E_set_Pullulanase"/>
    <property type="match status" value="1"/>
</dbReference>
<dbReference type="InterPro" id="IPR013783">
    <property type="entry name" value="Ig-like_fold"/>
</dbReference>
<dbReference type="SUPFAM" id="SSF51445">
    <property type="entry name" value="(Trans)glycosidases"/>
    <property type="match status" value="2"/>
</dbReference>
<reference evidence="8" key="1">
    <citation type="journal article" date="2019" name="Int. J. Syst. Evol. Microbiol.">
        <title>The Global Catalogue of Microorganisms (GCM) 10K type strain sequencing project: providing services to taxonomists for standard genome sequencing and annotation.</title>
        <authorList>
            <consortium name="The Broad Institute Genomics Platform"/>
            <consortium name="The Broad Institute Genome Sequencing Center for Infectious Disease"/>
            <person name="Wu L."/>
            <person name="Ma J."/>
        </authorList>
    </citation>
    <scope>NUCLEOTIDE SEQUENCE [LARGE SCALE GENOMIC DNA]</scope>
    <source>
        <strain evidence="8">JCM 18063</strain>
    </source>
</reference>
<dbReference type="SMART" id="SM00642">
    <property type="entry name" value="Aamy"/>
    <property type="match status" value="1"/>
</dbReference>
<evidence type="ECO:0000259" key="6">
    <source>
        <dbReference type="SMART" id="SM00642"/>
    </source>
</evidence>
<dbReference type="SMART" id="SM00632">
    <property type="entry name" value="Aamy_C"/>
    <property type="match status" value="1"/>
</dbReference>
<feature type="region of interest" description="Disordered" evidence="4">
    <location>
        <begin position="1089"/>
        <end position="1116"/>
    </location>
</feature>
<dbReference type="CDD" id="cd12962">
    <property type="entry name" value="X25_BaPul_like"/>
    <property type="match status" value="3"/>
</dbReference>
<dbReference type="Pfam" id="PF02922">
    <property type="entry name" value="CBM_48"/>
    <property type="match status" value="1"/>
</dbReference>
<dbReference type="EMBL" id="BAABID010000018">
    <property type="protein sequence ID" value="GAA4735592.1"/>
    <property type="molecule type" value="Genomic_DNA"/>
</dbReference>
<dbReference type="PANTHER" id="PTHR43002">
    <property type="entry name" value="GLYCOGEN DEBRANCHING ENZYME"/>
    <property type="match status" value="1"/>
</dbReference>
<feature type="domain" description="Glycosyl hydrolase family 13 catalytic" evidence="6">
    <location>
        <begin position="189"/>
        <end position="641"/>
    </location>
</feature>
<dbReference type="InterPro" id="IPR017853">
    <property type="entry name" value="GH"/>
</dbReference>
<dbReference type="InterPro" id="IPR040671">
    <property type="entry name" value="Pullulanase_N2"/>
</dbReference>
<dbReference type="Pfam" id="PF22058">
    <property type="entry name" value="X25_BaPul_like"/>
    <property type="match status" value="3"/>
</dbReference>
<accession>A0ABP8YRV7</accession>
<dbReference type="NCBIfam" id="TIGR02103">
    <property type="entry name" value="pullul_strch"/>
    <property type="match status" value="1"/>
</dbReference>
<evidence type="ECO:0000256" key="1">
    <source>
        <dbReference type="ARBA" id="ARBA00001913"/>
    </source>
</evidence>
<feature type="domain" description="Alpha-amylase C-terminal" evidence="5">
    <location>
        <begin position="654"/>
        <end position="736"/>
    </location>
</feature>
<dbReference type="InterPro" id="IPR006047">
    <property type="entry name" value="GH13_cat_dom"/>
</dbReference>
<evidence type="ECO:0000313" key="8">
    <source>
        <dbReference type="Proteomes" id="UP001500956"/>
    </source>
</evidence>
<feature type="compositionally biased region" description="Low complexity" evidence="4">
    <location>
        <begin position="1641"/>
        <end position="1650"/>
    </location>
</feature>
<keyword evidence="8" id="KW-1185">Reference proteome</keyword>
<dbReference type="Proteomes" id="UP001500956">
    <property type="component" value="Unassembled WGS sequence"/>
</dbReference>
<feature type="region of interest" description="Disordered" evidence="4">
    <location>
        <begin position="1641"/>
        <end position="1672"/>
    </location>
</feature>
<evidence type="ECO:0000256" key="2">
    <source>
        <dbReference type="ARBA" id="ARBA00008061"/>
    </source>
</evidence>
<evidence type="ECO:0008006" key="9">
    <source>
        <dbReference type="Google" id="ProtNLM"/>
    </source>
</evidence>
<dbReference type="Pfam" id="PF11852">
    <property type="entry name" value="Pullul_strch_C"/>
    <property type="match status" value="1"/>
</dbReference>
<dbReference type="CDD" id="cd11341">
    <property type="entry name" value="AmyAc_Pullulanase_LD-like"/>
    <property type="match status" value="1"/>
</dbReference>
<keyword evidence="3" id="KW-0479">Metal-binding</keyword>
<proteinExistence type="inferred from homology"/>
<comment type="caution">
    <text evidence="7">The sequence shown here is derived from an EMBL/GenBank/DDBJ whole genome shotgun (WGS) entry which is preliminary data.</text>
</comment>
<dbReference type="InterPro" id="IPR024561">
    <property type="entry name" value="Pullul_strch_C"/>
</dbReference>
<comment type="similarity">
    <text evidence="2">Belongs to the glycosyl hydrolase 13 family.</text>
</comment>
<evidence type="ECO:0000259" key="5">
    <source>
        <dbReference type="SMART" id="SM00632"/>
    </source>
</evidence>
<dbReference type="Gene3D" id="2.60.40.10">
    <property type="entry name" value="Immunoglobulins"/>
    <property type="match status" value="4"/>
</dbReference>
<name>A0ABP8YRV7_9MICO</name>
<organism evidence="7 8">
    <name type="scientific">Isoptericola chiayiensis</name>
    <dbReference type="NCBI Taxonomy" id="579446"/>
    <lineage>
        <taxon>Bacteria</taxon>
        <taxon>Bacillati</taxon>
        <taxon>Actinomycetota</taxon>
        <taxon>Actinomycetes</taxon>
        <taxon>Micrococcales</taxon>
        <taxon>Promicromonosporaceae</taxon>
        <taxon>Isoptericola</taxon>
    </lineage>
</organism>
<dbReference type="InterPro" id="IPR031319">
    <property type="entry name" value="A-amylase_C"/>
</dbReference>
<evidence type="ECO:0000256" key="4">
    <source>
        <dbReference type="SAM" id="MobiDB-lite"/>
    </source>
</evidence>
<sequence>MARAPRPPASTDAVPSRAVPPPAGPVPTAPRRAIASLAALAVAVPAVAGGVALAGAPAAGAADRTVALVGDLQDELGCGADWDPACEATELAPAGDGTYSAEFDVPAGTYAYKVAIDDAWDEAYGRDGGGDDAPLVLGGDTRLRVTYDDATHLTALTPLELAGEYDAATDDALVAAPARQAGGDEQFYFVMTDRFANGDTTNDTGGIEGDALDHGFDPTDKGFYQGGDLAGLHDNLDYIEGLGTTAIWLTPSFMNRPVQGTGDDVSAGYHGYWITDFTQIDPHLGTNAELEALIDDAHARGIKVYFDIITNHTADVIDYAEGEYSYIDQATRAYTDAAGNVFDPADHAGTGDFPELDAATSFPYTPVIADDDADVKVPSWLNDPTLYHNRGNSTWSGESVTYGDFDGLDDLMTEHPTVVSGFVEVYQDWVDLGIDGFRIDTVKHVNREFWDTWTTEVLDHAHAAGKDEFFMFGEVYDADPKLLSPYVRETDMSSVLDFAFQASATSYASGNSAQGLAGLFAGDDRYTTPDTSAAALPTFLGNHDMGRVGYMLQSSDDPLARDELAHELMYLTRGQPVVYYGDEQGFAGTGGDKDARQTLFATQVDSYANQDLVTGESAGSQDRYDTDAPLYQHIAELSALRSSTPALQSGAQIERFVAEGAGIYAFSRVDRDEKVEHLVALNNASSERTATFTTLTPGATYSVLSGETGEVTADAAGEVTVTVPATSAVVLVADRTVGAETHGDVAVEVPSAGAAVTGTAPVRAAIDDAWAETSFAWREVGTTDWTPLGTAEDTTPRVFHTTDTLPEGTLVEYRAVTVDADGDRAAASTFASVGVDVSGVPGQEEPETDIDLVTVPGSHNSEMGCAGDWTPDCENARLTERADGVYSGTFDLPAGDYEYKVAINGSWDLNYGTGGEQNGPNATYTHDGGEVTFYWDPVSKDFSSTAQGPIVTLPGSYQEEAGCPGDWQPDCLATWAKDPDGDGVHTWSTDALPGGAYEAKVAHGLSWAENYGVGGAPDGANYSFSVGEGETVTFSYDLATHELTVGTENPPLAGLGQQAAHWVRTDLLLAPGDLGTGDEWTLWTAPEGGLEVSESPAGGDADAVTGPDGGDLPDGAASYPLEPGGDLPDGVAEDFPAFADHTTLVPTSGGEALDRATVEDLLTGQLLVTRSGGDTLTAATGVQIPGVLDDLYAEDAADRTFGAAVHPNRKWASFALWAPTAQDVDLLVWPEGRDLGDEPDRFDTTRADDGTWTLDGKAEDKKYAWYGARYRYAVQVYVPGGGGAPGRMETNLVTDPYSVALTTDSTHSVVVSLDDKRFQPKVWRTTPQPVVERSVDQTIYELHVRDFSIADSTVPETVRGSYLAFAESGSDGMTHLRELAEAGMTTVHLLPTFDIATIVEDPVDRAEVGDLSGFAPDSTEQQAAVAEVQGSDAFNWGYDPYHFTTPEGSYAVDREGGARVAEFRTMVGSLHEAGLQVVLDQVFNHTAASGQADKSVLDRVVPGYYHRLNPTTGTVETSTCCQNVATEHAMAEQLMVDSVVTWARDYKVDGFRFDLMGHHSRENMLAVREALDALTVESDGVDGSAVYLYGEGWNFGEVADDALFTQATQGQLGGTGIGTFSDRLRDAVHGGSPVDGASTFTQGFGTGLFTDPNGREARTGEPGTVNDGSDDEAADLGHQTDLVRLGLAGNLRDFTFLTSDGKTTRGEDLDYRGSPAGYADSPEEVVTYVDAHDNETLFDLLTLKLPQATSMDDRVRMNTVSLATTALAQTPSFWHGGTDLLRSKSLDRNSYDSGDWFNAIDWTGQDNGFARGLPMAADNEDKWPLMAPLLADPALRPTPDHIAEASERARELLELRTSTRLFRLGSAELIGEKVTFPGSGPDAVPGVIVMAIDDTVGADVDPALDGVLVVFNASPEAATVDLPDLAGRGFELSPVQAGGVDPVVQETSWDGDAGSVTVPARTVAVLVEAQV</sequence>
<evidence type="ECO:0000313" key="7">
    <source>
        <dbReference type="EMBL" id="GAA4735592.1"/>
    </source>
</evidence>
<dbReference type="SUPFAM" id="SSF51011">
    <property type="entry name" value="Glycosyl hydrolase domain"/>
    <property type="match status" value="2"/>
</dbReference>
<dbReference type="InterPro" id="IPR014756">
    <property type="entry name" value="Ig_E-set"/>
</dbReference>
<dbReference type="SUPFAM" id="SSF81296">
    <property type="entry name" value="E set domains"/>
    <property type="match status" value="2"/>
</dbReference>
<comment type="cofactor">
    <cofactor evidence="1">
        <name>Ca(2+)</name>
        <dbReference type="ChEBI" id="CHEBI:29108"/>
    </cofactor>
</comment>
<gene>
    <name evidence="7" type="ORF">GCM10023216_30670</name>
</gene>
<dbReference type="InterPro" id="IPR054409">
    <property type="entry name" value="X25_BaPul-like"/>
</dbReference>
<dbReference type="InterPro" id="IPR013780">
    <property type="entry name" value="Glyco_hydro_b"/>
</dbReference>
<dbReference type="InterPro" id="IPR004193">
    <property type="entry name" value="Glyco_hydro_13_N"/>
</dbReference>
<dbReference type="InterPro" id="IPR011839">
    <property type="entry name" value="Pullul_strch"/>
</dbReference>